<dbReference type="OrthoDB" id="432234at2759"/>
<gene>
    <name evidence="2" type="ORF">D9756_011414</name>
</gene>
<organism evidence="2 3">
    <name type="scientific">Leucocoprinus leucothites</name>
    <dbReference type="NCBI Taxonomy" id="201217"/>
    <lineage>
        <taxon>Eukaryota</taxon>
        <taxon>Fungi</taxon>
        <taxon>Dikarya</taxon>
        <taxon>Basidiomycota</taxon>
        <taxon>Agaricomycotina</taxon>
        <taxon>Agaricomycetes</taxon>
        <taxon>Agaricomycetidae</taxon>
        <taxon>Agaricales</taxon>
        <taxon>Agaricineae</taxon>
        <taxon>Agaricaceae</taxon>
        <taxon>Leucocoprinus</taxon>
    </lineage>
</organism>
<evidence type="ECO:0000313" key="3">
    <source>
        <dbReference type="Proteomes" id="UP000559027"/>
    </source>
</evidence>
<sequence>MHAASVWIPHTDAALYALRSFIWSDIAACGPLSLWITLNPLDIHNPVAQVLAGQDIDLDKFDNEVGPSSMERAANIAKDLVAGSLYCHHVMQAVLEGLFGIKGVQRGSHVHRQPGVLGLVEGYVGMIEAQGWGTLHLHIIMWLTNTPMSSKLAAALQTIDFQERVAKYIATCIHADIDKLSDEAVRHIPKDCNIGYN</sequence>
<keyword evidence="3" id="KW-1185">Reference proteome</keyword>
<dbReference type="Pfam" id="PF14214">
    <property type="entry name" value="Helitron_like_N"/>
    <property type="match status" value="1"/>
</dbReference>
<accession>A0A8H5FQC1</accession>
<dbReference type="InterPro" id="IPR025476">
    <property type="entry name" value="Helitron_helicase-like"/>
</dbReference>
<reference evidence="2 3" key="1">
    <citation type="journal article" date="2020" name="ISME J.">
        <title>Uncovering the hidden diversity of litter-decomposition mechanisms in mushroom-forming fungi.</title>
        <authorList>
            <person name="Floudas D."/>
            <person name="Bentzer J."/>
            <person name="Ahren D."/>
            <person name="Johansson T."/>
            <person name="Persson P."/>
            <person name="Tunlid A."/>
        </authorList>
    </citation>
    <scope>NUCLEOTIDE SEQUENCE [LARGE SCALE GENOMIC DNA]</scope>
    <source>
        <strain evidence="2 3">CBS 146.42</strain>
    </source>
</reference>
<protein>
    <recommendedName>
        <fullName evidence="1">Helitron helicase-like domain-containing protein</fullName>
    </recommendedName>
</protein>
<dbReference type="AlphaFoldDB" id="A0A8H5FQC1"/>
<evidence type="ECO:0000313" key="2">
    <source>
        <dbReference type="EMBL" id="KAF5345251.1"/>
    </source>
</evidence>
<evidence type="ECO:0000259" key="1">
    <source>
        <dbReference type="Pfam" id="PF14214"/>
    </source>
</evidence>
<dbReference type="EMBL" id="JAACJO010000047">
    <property type="protein sequence ID" value="KAF5345251.1"/>
    <property type="molecule type" value="Genomic_DNA"/>
</dbReference>
<proteinExistence type="predicted"/>
<comment type="caution">
    <text evidence="2">The sequence shown here is derived from an EMBL/GenBank/DDBJ whole genome shotgun (WGS) entry which is preliminary data.</text>
</comment>
<name>A0A8H5FQC1_9AGAR</name>
<dbReference type="Proteomes" id="UP000559027">
    <property type="component" value="Unassembled WGS sequence"/>
</dbReference>
<feature type="domain" description="Helitron helicase-like" evidence="1">
    <location>
        <begin position="8"/>
        <end position="140"/>
    </location>
</feature>